<organism evidence="2 3">
    <name type="scientific">Duncaniella freteri</name>
    <dbReference type="NCBI Taxonomy" id="2530391"/>
    <lineage>
        <taxon>Bacteria</taxon>
        <taxon>Pseudomonadati</taxon>
        <taxon>Bacteroidota</taxon>
        <taxon>Bacteroidia</taxon>
        <taxon>Bacteroidales</taxon>
        <taxon>Muribaculaceae</taxon>
        <taxon>Duncaniella</taxon>
    </lineage>
</organism>
<dbReference type="AlphaFoldDB" id="A0A4Z0V4J4"/>
<evidence type="ECO:0000313" key="2">
    <source>
        <dbReference type="EMBL" id="TGG36726.1"/>
    </source>
</evidence>
<proteinExistence type="predicted"/>
<name>A0A4Z0V4J4_9BACT</name>
<dbReference type="Proteomes" id="UP000297635">
    <property type="component" value="Unassembled WGS sequence"/>
</dbReference>
<accession>A0A4Z0V4J4</accession>
<sequence>MCRIPVILLFIVMFMSCSRTPDYVISEDKMARLMADIYIGDAVVETEHRTFGNDSLRKVLQQSIYAKHGVTRELVDTSLYWYGHNIQAYMEMCDKTEEILQKRIEEAERAGGKSDGAPRHMSLDGDSVDIWSGIKMRRNTANIPSDFISFNVSSDKNWDRGDRYTLSVKGVNTHNLVTLNMAVDYNDGTTEYRWYNGPADGMNRLLLVLDSAKVASTVYGAIHYAASPKEISYLDSISLVRTRGRNDNVRAREGQNVVKNR</sequence>
<reference evidence="2 3" key="1">
    <citation type="submission" date="2019-02" db="EMBL/GenBank/DDBJ databases">
        <title>Isolation and identification of novel species under the genus Muribaculum.</title>
        <authorList>
            <person name="Miyake S."/>
            <person name="Ding Y."/>
            <person name="Low A."/>
            <person name="Soh M."/>
            <person name="Seedorf H."/>
        </authorList>
    </citation>
    <scope>NUCLEOTIDE SEQUENCE [LARGE SCALE GENOMIC DNA]</scope>
    <source>
        <strain evidence="2 3">TLL-A3</strain>
    </source>
</reference>
<feature type="domain" description="DUF4296" evidence="1">
    <location>
        <begin position="21"/>
        <end position="104"/>
    </location>
</feature>
<dbReference type="Pfam" id="PF14129">
    <property type="entry name" value="DUF4296"/>
    <property type="match status" value="1"/>
</dbReference>
<evidence type="ECO:0000259" key="1">
    <source>
        <dbReference type="Pfam" id="PF14129"/>
    </source>
</evidence>
<protein>
    <submittedName>
        <fullName evidence="2">DUF4296 domain-containing protein</fullName>
    </submittedName>
</protein>
<dbReference type="GeneID" id="82150691"/>
<evidence type="ECO:0000313" key="3">
    <source>
        <dbReference type="Proteomes" id="UP000297635"/>
    </source>
</evidence>
<comment type="caution">
    <text evidence="2">The sequence shown here is derived from an EMBL/GenBank/DDBJ whole genome shotgun (WGS) entry which is preliminary data.</text>
</comment>
<keyword evidence="3" id="KW-1185">Reference proteome</keyword>
<dbReference type="RefSeq" id="WP_135472438.1">
    <property type="nucleotide sequence ID" value="NZ_CASCVZ010000040.1"/>
</dbReference>
<dbReference type="EMBL" id="SJSA01000002">
    <property type="protein sequence ID" value="TGG36726.1"/>
    <property type="molecule type" value="Genomic_DNA"/>
</dbReference>
<dbReference type="InterPro" id="IPR025381">
    <property type="entry name" value="DUF4296"/>
</dbReference>
<gene>
    <name evidence="2" type="ORF">EZ315_12900</name>
</gene>
<dbReference type="PROSITE" id="PS51257">
    <property type="entry name" value="PROKAR_LIPOPROTEIN"/>
    <property type="match status" value="1"/>
</dbReference>